<accession>A0A8H5CR04</accession>
<dbReference type="PANTHER" id="PTHR10622">
    <property type="entry name" value="HET DOMAIN-CONTAINING PROTEIN"/>
    <property type="match status" value="1"/>
</dbReference>
<proteinExistence type="predicted"/>
<sequence>MPHCATPRLPIPSYTATMDHKTEHTSRPHRLINTRTLTFAEFHENDVVPPYAILSHRWITFQEITFEEFQLVSADPSVNLKYKPGYKKISEACSKAQKDNIDFIWVDTCCINQADYDESARDIMGMYGYYANAVVCYVYMVDVWRWKHLVHDLEKEIVEEETSGPLQWDGKIFSTGLEEETSGPLRWQRGMFEDSEWFERGWTLQELLAPSTVVFFDRHFNRIGDKGKLKLTVASLTGISPAVIDGTIPLRQIEPRTRMAWAIGRKTTKPQDRAYCLLGILDVSLEPNYSEDIKRAFARLQSVFLDTHPEQAEWLGNKGVGDHDGDGANLYSILIRKGVDAFVNNSPAAYHSEGDSSGLSPREFRERIARTTRIHGGGLSTSYYLRREQYHQTTDDESVD</sequence>
<dbReference type="Proteomes" id="UP000559256">
    <property type="component" value="Unassembled WGS sequence"/>
</dbReference>
<protein>
    <recommendedName>
        <fullName evidence="1">Heterokaryon incompatibility domain-containing protein</fullName>
    </recommendedName>
</protein>
<dbReference type="PANTHER" id="PTHR10622:SF10">
    <property type="entry name" value="HET DOMAIN-CONTAINING PROTEIN"/>
    <property type="match status" value="1"/>
</dbReference>
<comment type="caution">
    <text evidence="2">The sequence shown here is derived from an EMBL/GenBank/DDBJ whole genome shotgun (WGS) entry which is preliminary data.</text>
</comment>
<name>A0A8H5CR04_9AGAR</name>
<evidence type="ECO:0000313" key="3">
    <source>
        <dbReference type="Proteomes" id="UP000559256"/>
    </source>
</evidence>
<keyword evidence="3" id="KW-1185">Reference proteome</keyword>
<evidence type="ECO:0000259" key="1">
    <source>
        <dbReference type="Pfam" id="PF06985"/>
    </source>
</evidence>
<reference evidence="2 3" key="1">
    <citation type="journal article" date="2020" name="ISME J.">
        <title>Uncovering the hidden diversity of litter-decomposition mechanisms in mushroom-forming fungi.</title>
        <authorList>
            <person name="Floudas D."/>
            <person name="Bentzer J."/>
            <person name="Ahren D."/>
            <person name="Johansson T."/>
            <person name="Persson P."/>
            <person name="Tunlid A."/>
        </authorList>
    </citation>
    <scope>NUCLEOTIDE SEQUENCE [LARGE SCALE GENOMIC DNA]</scope>
    <source>
        <strain evidence="2 3">CBS 291.85</strain>
    </source>
</reference>
<dbReference type="Pfam" id="PF06985">
    <property type="entry name" value="HET"/>
    <property type="match status" value="1"/>
</dbReference>
<dbReference type="InterPro" id="IPR010730">
    <property type="entry name" value="HET"/>
</dbReference>
<organism evidence="2 3">
    <name type="scientific">Tetrapyrgos nigripes</name>
    <dbReference type="NCBI Taxonomy" id="182062"/>
    <lineage>
        <taxon>Eukaryota</taxon>
        <taxon>Fungi</taxon>
        <taxon>Dikarya</taxon>
        <taxon>Basidiomycota</taxon>
        <taxon>Agaricomycotina</taxon>
        <taxon>Agaricomycetes</taxon>
        <taxon>Agaricomycetidae</taxon>
        <taxon>Agaricales</taxon>
        <taxon>Marasmiineae</taxon>
        <taxon>Marasmiaceae</taxon>
        <taxon>Tetrapyrgos</taxon>
    </lineage>
</organism>
<dbReference type="EMBL" id="JAACJM010000104">
    <property type="protein sequence ID" value="KAF5346245.1"/>
    <property type="molecule type" value="Genomic_DNA"/>
</dbReference>
<feature type="domain" description="Heterokaryon incompatibility" evidence="1">
    <location>
        <begin position="51"/>
        <end position="206"/>
    </location>
</feature>
<gene>
    <name evidence="2" type="ORF">D9758_014376</name>
</gene>
<dbReference type="AlphaFoldDB" id="A0A8H5CR04"/>
<evidence type="ECO:0000313" key="2">
    <source>
        <dbReference type="EMBL" id="KAF5346245.1"/>
    </source>
</evidence>
<dbReference type="OrthoDB" id="674604at2759"/>